<organism evidence="1 2">
    <name type="scientific">Colocasia esculenta</name>
    <name type="common">Wild taro</name>
    <name type="synonym">Arum esculentum</name>
    <dbReference type="NCBI Taxonomy" id="4460"/>
    <lineage>
        <taxon>Eukaryota</taxon>
        <taxon>Viridiplantae</taxon>
        <taxon>Streptophyta</taxon>
        <taxon>Embryophyta</taxon>
        <taxon>Tracheophyta</taxon>
        <taxon>Spermatophyta</taxon>
        <taxon>Magnoliopsida</taxon>
        <taxon>Liliopsida</taxon>
        <taxon>Araceae</taxon>
        <taxon>Aroideae</taxon>
        <taxon>Colocasieae</taxon>
        <taxon>Colocasia</taxon>
    </lineage>
</organism>
<dbReference type="AlphaFoldDB" id="A0A843UJB3"/>
<proteinExistence type="predicted"/>
<keyword evidence="2" id="KW-1185">Reference proteome</keyword>
<accession>A0A843UJB3</accession>
<dbReference type="EMBL" id="NMUH01000697">
    <property type="protein sequence ID" value="MQL83471.1"/>
    <property type="molecule type" value="Genomic_DNA"/>
</dbReference>
<protein>
    <submittedName>
        <fullName evidence="1">Uncharacterized protein</fullName>
    </submittedName>
</protein>
<evidence type="ECO:0000313" key="2">
    <source>
        <dbReference type="Proteomes" id="UP000652761"/>
    </source>
</evidence>
<evidence type="ECO:0000313" key="1">
    <source>
        <dbReference type="EMBL" id="MQL83471.1"/>
    </source>
</evidence>
<reference evidence="1" key="1">
    <citation type="submission" date="2017-07" db="EMBL/GenBank/DDBJ databases">
        <title>Taro Niue Genome Assembly and Annotation.</title>
        <authorList>
            <person name="Atibalentja N."/>
            <person name="Keating K."/>
            <person name="Fields C.J."/>
        </authorList>
    </citation>
    <scope>NUCLEOTIDE SEQUENCE</scope>
    <source>
        <strain evidence="1">Niue_2</strain>
        <tissue evidence="1">Leaf</tissue>
    </source>
</reference>
<gene>
    <name evidence="1" type="ORF">Taro_015965</name>
</gene>
<dbReference type="Proteomes" id="UP000652761">
    <property type="component" value="Unassembled WGS sequence"/>
</dbReference>
<comment type="caution">
    <text evidence="1">The sequence shown here is derived from an EMBL/GenBank/DDBJ whole genome shotgun (WGS) entry which is preliminary data.</text>
</comment>
<name>A0A843UJB3_COLES</name>
<sequence length="198" mass="21438">MGTPIGRDTTTSVSYTSPESQIPFSPYLVTTVVSEREQEDPANPLVALPCSAALQRLRLRSPRSPCWFVCRRPLLVARREHARRPAASLLAALSYSARHRTVLLAGSSTLLHSARRRSSGALVVVRGSPSNASASDRPSSAPVAAPVCCSDCCGTALLRLLLLRLTHAKLLPPHAKPRSFFAPFTMPHWASHAVEAQR</sequence>